<sequence length="17" mass="1898">MACCAHRESGRLYTGRS</sequence>
<accession>A0A2P2QE51</accession>
<dbReference type="AlphaFoldDB" id="A0A2P2QE51"/>
<reference evidence="1" key="1">
    <citation type="submission" date="2018-02" db="EMBL/GenBank/DDBJ databases">
        <title>Rhizophora mucronata_Transcriptome.</title>
        <authorList>
            <person name="Meera S.P."/>
            <person name="Sreeshan A."/>
            <person name="Augustine A."/>
        </authorList>
    </citation>
    <scope>NUCLEOTIDE SEQUENCE</scope>
    <source>
        <tissue evidence="1">Leaf</tissue>
    </source>
</reference>
<proteinExistence type="predicted"/>
<dbReference type="EMBL" id="GGEC01084700">
    <property type="protein sequence ID" value="MBX65184.1"/>
    <property type="molecule type" value="Transcribed_RNA"/>
</dbReference>
<protein>
    <submittedName>
        <fullName evidence="1">Uncharacterized protein</fullName>
    </submittedName>
</protein>
<organism evidence="1">
    <name type="scientific">Rhizophora mucronata</name>
    <name type="common">Asiatic mangrove</name>
    <dbReference type="NCBI Taxonomy" id="61149"/>
    <lineage>
        <taxon>Eukaryota</taxon>
        <taxon>Viridiplantae</taxon>
        <taxon>Streptophyta</taxon>
        <taxon>Embryophyta</taxon>
        <taxon>Tracheophyta</taxon>
        <taxon>Spermatophyta</taxon>
        <taxon>Magnoliopsida</taxon>
        <taxon>eudicotyledons</taxon>
        <taxon>Gunneridae</taxon>
        <taxon>Pentapetalae</taxon>
        <taxon>rosids</taxon>
        <taxon>fabids</taxon>
        <taxon>Malpighiales</taxon>
        <taxon>Rhizophoraceae</taxon>
        <taxon>Rhizophora</taxon>
    </lineage>
</organism>
<name>A0A2P2QE51_RHIMU</name>
<evidence type="ECO:0000313" key="1">
    <source>
        <dbReference type="EMBL" id="MBX65184.1"/>
    </source>
</evidence>